<dbReference type="PANTHER" id="PTHR43625:SF40">
    <property type="entry name" value="ALDO-KETO REDUCTASE YAKC [NADP(+)]"/>
    <property type="match status" value="1"/>
</dbReference>
<evidence type="ECO:0000259" key="2">
    <source>
        <dbReference type="Pfam" id="PF00248"/>
    </source>
</evidence>
<evidence type="ECO:0000313" key="4">
    <source>
        <dbReference type="Proteomes" id="UP001165685"/>
    </source>
</evidence>
<sequence length="319" mass="34146">MRTREIGATGRRVGAIGLGCMGMSWGYDPLGRDGEESVRVVREALELGADLIDTSDQYGPYTNEELVGQALRGVREHAFLATKGGLVVDDPATFASHRDGRPEHLRAAVDGSLRRLGVDRIDLYQLHRIDPEVPLEESWGALAALVGEGKVGALGLSEASAEQIRTAHTLHPVSSVQSELSLWSREPLSDGVLECCAQEGIAFIAYSPLGRGFLAGGISSPADLPEGDGRHRTPRFRPEAIEVNRPIVDRVRDVAADTGATVPQVSLAWVLAQGEHVIAIPGTKRPRRLRENAAAADLVLSDEHLAVLDGAPAPVGTRY</sequence>
<gene>
    <name evidence="3" type="ORF">O4U47_14200</name>
</gene>
<feature type="domain" description="NADP-dependent oxidoreductase" evidence="2">
    <location>
        <begin position="16"/>
        <end position="309"/>
    </location>
</feature>
<dbReference type="Proteomes" id="UP001165685">
    <property type="component" value="Unassembled WGS sequence"/>
</dbReference>
<dbReference type="InterPro" id="IPR023210">
    <property type="entry name" value="NADP_OxRdtase_dom"/>
</dbReference>
<proteinExistence type="predicted"/>
<name>A0ABT4TM32_9ACTN</name>
<dbReference type="InterPro" id="IPR050791">
    <property type="entry name" value="Aldo-Keto_reductase"/>
</dbReference>
<evidence type="ECO:0000313" key="3">
    <source>
        <dbReference type="EMBL" id="MDA2805666.1"/>
    </source>
</evidence>
<accession>A0ABT4TM32</accession>
<reference evidence="3" key="1">
    <citation type="submission" date="2023-01" db="EMBL/GenBank/DDBJ databases">
        <title>Draft genome sequence of Nocardiopsis sp. LSu2-4 isolated from halophytes.</title>
        <authorList>
            <person name="Duangmal K."/>
            <person name="Chantavorakit T."/>
        </authorList>
    </citation>
    <scope>NUCLEOTIDE SEQUENCE</scope>
    <source>
        <strain evidence="3">LSu2-4</strain>
    </source>
</reference>
<dbReference type="PANTHER" id="PTHR43625">
    <property type="entry name" value="AFLATOXIN B1 ALDEHYDE REDUCTASE"/>
    <property type="match status" value="1"/>
</dbReference>
<dbReference type="SUPFAM" id="SSF51430">
    <property type="entry name" value="NAD(P)-linked oxidoreductase"/>
    <property type="match status" value="1"/>
</dbReference>
<dbReference type="InterPro" id="IPR036812">
    <property type="entry name" value="NAD(P)_OxRdtase_dom_sf"/>
</dbReference>
<keyword evidence="1" id="KW-0560">Oxidoreductase</keyword>
<dbReference type="EMBL" id="JAQFWP010000024">
    <property type="protein sequence ID" value="MDA2805666.1"/>
    <property type="molecule type" value="Genomic_DNA"/>
</dbReference>
<comment type="caution">
    <text evidence="3">The sequence shown here is derived from an EMBL/GenBank/DDBJ whole genome shotgun (WGS) entry which is preliminary data.</text>
</comment>
<dbReference type="RefSeq" id="WP_270678319.1">
    <property type="nucleotide sequence ID" value="NZ_JAQFWP010000024.1"/>
</dbReference>
<protein>
    <submittedName>
        <fullName evidence="3">Aldo/keto reductase</fullName>
    </submittedName>
</protein>
<keyword evidence="4" id="KW-1185">Reference proteome</keyword>
<dbReference type="Pfam" id="PF00248">
    <property type="entry name" value="Aldo_ket_red"/>
    <property type="match status" value="1"/>
</dbReference>
<dbReference type="Gene3D" id="3.20.20.100">
    <property type="entry name" value="NADP-dependent oxidoreductase domain"/>
    <property type="match status" value="1"/>
</dbReference>
<organism evidence="3 4">
    <name type="scientific">Nocardiopsis suaedae</name>
    <dbReference type="NCBI Taxonomy" id="3018444"/>
    <lineage>
        <taxon>Bacteria</taxon>
        <taxon>Bacillati</taxon>
        <taxon>Actinomycetota</taxon>
        <taxon>Actinomycetes</taxon>
        <taxon>Streptosporangiales</taxon>
        <taxon>Nocardiopsidaceae</taxon>
        <taxon>Nocardiopsis</taxon>
    </lineage>
</organism>
<evidence type="ECO:0000256" key="1">
    <source>
        <dbReference type="ARBA" id="ARBA00023002"/>
    </source>
</evidence>